<evidence type="ECO:0000256" key="9">
    <source>
        <dbReference type="PIRSR" id="PIRSR602481-2"/>
    </source>
</evidence>
<comment type="cofactor">
    <cofactor evidence="9">
        <name>Mn(2+)</name>
        <dbReference type="ChEBI" id="CHEBI:29035"/>
    </cofactor>
    <cofactor evidence="9">
        <name>Fe(2+)</name>
        <dbReference type="ChEBI" id="CHEBI:29033"/>
    </cofactor>
    <text evidence="9">Binds 1 Mn(2+) or Fe(2+) ion per subunit.</text>
</comment>
<keyword evidence="11" id="KW-1185">Reference proteome</keyword>
<dbReference type="GO" id="GO:1900376">
    <property type="term" value="P:regulation of secondary metabolite biosynthetic process"/>
    <property type="evidence" value="ECO:0007669"/>
    <property type="project" value="TreeGrafter"/>
</dbReference>
<evidence type="ECO:0000256" key="5">
    <source>
        <dbReference type="ARBA" id="ARBA00023015"/>
    </source>
</evidence>
<dbReference type="Pfam" id="PF01475">
    <property type="entry name" value="FUR"/>
    <property type="match status" value="1"/>
</dbReference>
<feature type="binding site" evidence="9">
    <location>
        <position position="115"/>
    </location>
    <ligand>
        <name>Fe cation</name>
        <dbReference type="ChEBI" id="CHEBI:24875"/>
    </ligand>
</feature>
<dbReference type="SUPFAM" id="SSF46785">
    <property type="entry name" value="Winged helix' DNA-binding domain"/>
    <property type="match status" value="1"/>
</dbReference>
<dbReference type="Gene3D" id="3.30.1490.190">
    <property type="match status" value="1"/>
</dbReference>
<reference evidence="10 11" key="1">
    <citation type="journal article" date="2016" name="Int. J. Syst. Evol. Microbiol.">
        <title>Desulfotomaculum ferrireducens sp. nov., a moderately thermophilic sulfate-reducing and dissimilatory Fe(III)-reducing bacterium isolated from compost.</title>
        <authorList>
            <person name="Yang G."/>
            <person name="Guo J."/>
            <person name="Zhuang L."/>
            <person name="Yuan Y."/>
            <person name="Zhou S."/>
        </authorList>
    </citation>
    <scope>NUCLEOTIDE SEQUENCE [LARGE SCALE GENOMIC DNA]</scope>
    <source>
        <strain evidence="10 11">GSS09</strain>
    </source>
</reference>
<evidence type="ECO:0000256" key="2">
    <source>
        <dbReference type="ARBA" id="ARBA00022491"/>
    </source>
</evidence>
<dbReference type="InterPro" id="IPR036390">
    <property type="entry name" value="WH_DNA-bd_sf"/>
</dbReference>
<organism evidence="10 11">
    <name type="scientific">Desulforamulus ferrireducens</name>
    <dbReference type="NCBI Taxonomy" id="1833852"/>
    <lineage>
        <taxon>Bacteria</taxon>
        <taxon>Bacillati</taxon>
        <taxon>Bacillota</taxon>
        <taxon>Clostridia</taxon>
        <taxon>Eubacteriales</taxon>
        <taxon>Peptococcaceae</taxon>
        <taxon>Desulforamulus</taxon>
    </lineage>
</organism>
<dbReference type="GO" id="GO:0003700">
    <property type="term" value="F:DNA-binding transcription factor activity"/>
    <property type="evidence" value="ECO:0007669"/>
    <property type="project" value="InterPro"/>
</dbReference>
<keyword evidence="6" id="KW-0238">DNA-binding</keyword>
<feature type="binding site" evidence="8">
    <location>
        <position position="140"/>
    </location>
    <ligand>
        <name>Zn(2+)</name>
        <dbReference type="ChEBI" id="CHEBI:29105"/>
    </ligand>
</feature>
<dbReference type="RefSeq" id="WP_077713237.1">
    <property type="nucleotide sequence ID" value="NZ_CP019698.1"/>
</dbReference>
<keyword evidence="5" id="KW-0805">Transcription regulation</keyword>
<dbReference type="AlphaFoldDB" id="A0A1S6IU38"/>
<feature type="binding site" evidence="8">
    <location>
        <position position="103"/>
    </location>
    <ligand>
        <name>Zn(2+)</name>
        <dbReference type="ChEBI" id="CHEBI:29105"/>
    </ligand>
</feature>
<keyword evidence="4 8" id="KW-0862">Zinc</keyword>
<dbReference type="InterPro" id="IPR036388">
    <property type="entry name" value="WH-like_DNA-bd_sf"/>
</dbReference>
<keyword evidence="3 8" id="KW-0479">Metal-binding</keyword>
<protein>
    <submittedName>
        <fullName evidence="10">Transcriptional repressor</fullName>
    </submittedName>
</protein>
<evidence type="ECO:0000313" key="11">
    <source>
        <dbReference type="Proteomes" id="UP000189464"/>
    </source>
</evidence>
<dbReference type="PANTHER" id="PTHR33202">
    <property type="entry name" value="ZINC UPTAKE REGULATION PROTEIN"/>
    <property type="match status" value="1"/>
</dbReference>
<dbReference type="FunFam" id="1.10.10.10:FF:000051">
    <property type="entry name" value="Fur family transcriptional regulator"/>
    <property type="match status" value="1"/>
</dbReference>
<comment type="similarity">
    <text evidence="1">Belongs to the Fur family.</text>
</comment>
<evidence type="ECO:0000256" key="6">
    <source>
        <dbReference type="ARBA" id="ARBA00023125"/>
    </source>
</evidence>
<feature type="binding site" evidence="8">
    <location>
        <position position="143"/>
    </location>
    <ligand>
        <name>Zn(2+)</name>
        <dbReference type="ChEBI" id="CHEBI:29105"/>
    </ligand>
</feature>
<evidence type="ECO:0000256" key="3">
    <source>
        <dbReference type="ARBA" id="ARBA00022723"/>
    </source>
</evidence>
<dbReference type="InterPro" id="IPR043135">
    <property type="entry name" value="Fur_C"/>
</dbReference>
<keyword evidence="9" id="KW-0408">Iron</keyword>
<comment type="cofactor">
    <cofactor evidence="8">
        <name>Zn(2+)</name>
        <dbReference type="ChEBI" id="CHEBI:29105"/>
    </cofactor>
    <text evidence="8">Binds 1 zinc ion per subunit.</text>
</comment>
<feature type="binding site" evidence="8">
    <location>
        <position position="100"/>
    </location>
    <ligand>
        <name>Zn(2+)</name>
        <dbReference type="ChEBI" id="CHEBI:29105"/>
    </ligand>
</feature>
<evidence type="ECO:0000256" key="8">
    <source>
        <dbReference type="PIRSR" id="PIRSR602481-1"/>
    </source>
</evidence>
<proteinExistence type="inferred from homology"/>
<feature type="binding site" evidence="9">
    <location>
        <position position="94"/>
    </location>
    <ligand>
        <name>Fe cation</name>
        <dbReference type="ChEBI" id="CHEBI:24875"/>
    </ligand>
</feature>
<dbReference type="STRING" id="1833852.B0537_03720"/>
<dbReference type="PANTHER" id="PTHR33202:SF7">
    <property type="entry name" value="FERRIC UPTAKE REGULATION PROTEIN"/>
    <property type="match status" value="1"/>
</dbReference>
<dbReference type="GO" id="GO:0000976">
    <property type="term" value="F:transcription cis-regulatory region binding"/>
    <property type="evidence" value="ECO:0007669"/>
    <property type="project" value="TreeGrafter"/>
</dbReference>
<evidence type="ECO:0000313" key="10">
    <source>
        <dbReference type="EMBL" id="AQS58273.1"/>
    </source>
</evidence>
<dbReference type="GO" id="GO:0008270">
    <property type="term" value="F:zinc ion binding"/>
    <property type="evidence" value="ECO:0007669"/>
    <property type="project" value="TreeGrafter"/>
</dbReference>
<accession>A0A1S6IU38</accession>
<dbReference type="Gene3D" id="1.10.10.10">
    <property type="entry name" value="Winged helix-like DNA-binding domain superfamily/Winged helix DNA-binding domain"/>
    <property type="match status" value="1"/>
</dbReference>
<dbReference type="InterPro" id="IPR002481">
    <property type="entry name" value="FUR"/>
</dbReference>
<gene>
    <name evidence="10" type="ORF">B0537_03720</name>
</gene>
<keyword evidence="2" id="KW-0678">Repressor</keyword>
<dbReference type="OrthoDB" id="8659436at2"/>
<evidence type="ECO:0000256" key="7">
    <source>
        <dbReference type="ARBA" id="ARBA00023163"/>
    </source>
</evidence>
<dbReference type="GO" id="GO:0045892">
    <property type="term" value="P:negative regulation of DNA-templated transcription"/>
    <property type="evidence" value="ECO:0007669"/>
    <property type="project" value="TreeGrafter"/>
</dbReference>
<dbReference type="KEGG" id="dfg:B0537_03720"/>
<keyword evidence="7" id="KW-0804">Transcription</keyword>
<dbReference type="Proteomes" id="UP000189464">
    <property type="component" value="Chromosome"/>
</dbReference>
<dbReference type="CDD" id="cd07153">
    <property type="entry name" value="Fur_like"/>
    <property type="match status" value="1"/>
</dbReference>
<name>A0A1S6IU38_9FIRM</name>
<dbReference type="EMBL" id="CP019698">
    <property type="protein sequence ID" value="AQS58273.1"/>
    <property type="molecule type" value="Genomic_DNA"/>
</dbReference>
<evidence type="ECO:0000256" key="4">
    <source>
        <dbReference type="ARBA" id="ARBA00022833"/>
    </source>
</evidence>
<feature type="binding site" evidence="9">
    <location>
        <position position="132"/>
    </location>
    <ligand>
        <name>Fe cation</name>
        <dbReference type="ChEBI" id="CHEBI:24875"/>
    </ligand>
</feature>
<sequence>MKRIINEVGDKLKANDYKLTTQRQQILEVLLESKDQHLSAEDIYTLVKKKAPDVGLATVYRTLELFLEHDIIHSVNFGDGRKRYEYGHSSSGHHHHHAICLNCGKIIEINEDLLEELEKQVGIDYNFTVTDHELKIYGYCGECNQNNK</sequence>
<evidence type="ECO:0000256" key="1">
    <source>
        <dbReference type="ARBA" id="ARBA00007957"/>
    </source>
</evidence>